<evidence type="ECO:0000256" key="3">
    <source>
        <dbReference type="ARBA" id="ARBA00022989"/>
    </source>
</evidence>
<gene>
    <name evidence="6" type="ORF">SGUI_0061</name>
</gene>
<reference evidence="6 7" key="1">
    <citation type="submission" date="2016-03" db="EMBL/GenBank/DDBJ databases">
        <title>Shallow-sea hydrothermal system.</title>
        <authorList>
            <person name="Tang K."/>
        </authorList>
    </citation>
    <scope>NUCLEOTIDE SEQUENCE [LARGE SCALE GENOMIC DNA]</scope>
    <source>
        <strain evidence="6 7">JLT9</strain>
    </source>
</reference>
<sequence>MQGDEKSMMILAHLSGPLAMLLSVGWVPFLGPLLIWLFYKDRSAAVRTASAGAFNFNLTMTIASVALWISVILTIGIGFLWAVPGWILIFVVQLWCHIKGALRAADGRVYDYPFQIRLLS</sequence>
<keyword evidence="4 5" id="KW-0472">Membrane</keyword>
<evidence type="ECO:0008006" key="8">
    <source>
        <dbReference type="Google" id="ProtNLM"/>
    </source>
</evidence>
<evidence type="ECO:0000256" key="1">
    <source>
        <dbReference type="ARBA" id="ARBA00004141"/>
    </source>
</evidence>
<evidence type="ECO:0000256" key="4">
    <source>
        <dbReference type="ARBA" id="ARBA00023136"/>
    </source>
</evidence>
<keyword evidence="2 5" id="KW-0812">Transmembrane</keyword>
<dbReference type="KEGG" id="serj:SGUI_0061"/>
<feature type="transmembrane region" description="Helical" evidence="5">
    <location>
        <begin position="79"/>
        <end position="98"/>
    </location>
</feature>
<organism evidence="6 7">
    <name type="scientific">Serinicoccus hydrothermalis</name>
    <dbReference type="NCBI Taxonomy" id="1758689"/>
    <lineage>
        <taxon>Bacteria</taxon>
        <taxon>Bacillati</taxon>
        <taxon>Actinomycetota</taxon>
        <taxon>Actinomycetes</taxon>
        <taxon>Micrococcales</taxon>
        <taxon>Ornithinimicrobiaceae</taxon>
        <taxon>Serinicoccus</taxon>
    </lineage>
</organism>
<keyword evidence="3 5" id="KW-1133">Transmembrane helix</keyword>
<evidence type="ECO:0000313" key="7">
    <source>
        <dbReference type="Proteomes" id="UP000092482"/>
    </source>
</evidence>
<keyword evidence="7" id="KW-1185">Reference proteome</keyword>
<proteinExistence type="predicted"/>
<name>A0A1B1N7Q6_9MICO</name>
<protein>
    <recommendedName>
        <fullName evidence="8">DUF4870 domain-containing protein</fullName>
    </recommendedName>
</protein>
<evidence type="ECO:0000313" key="6">
    <source>
        <dbReference type="EMBL" id="ANS77457.1"/>
    </source>
</evidence>
<dbReference type="Pfam" id="PF09685">
    <property type="entry name" value="MamF_MmsF"/>
    <property type="match status" value="1"/>
</dbReference>
<comment type="subcellular location">
    <subcellularLocation>
        <location evidence="1">Membrane</location>
        <topology evidence="1">Multi-pass membrane protein</topology>
    </subcellularLocation>
</comment>
<dbReference type="STRING" id="1758689.SGUI_0061"/>
<evidence type="ECO:0000256" key="5">
    <source>
        <dbReference type="SAM" id="Phobius"/>
    </source>
</evidence>
<dbReference type="AlphaFoldDB" id="A0A1B1N7Q6"/>
<dbReference type="Proteomes" id="UP000092482">
    <property type="component" value="Chromosome"/>
</dbReference>
<feature type="transmembrane region" description="Helical" evidence="5">
    <location>
        <begin position="20"/>
        <end position="39"/>
    </location>
</feature>
<dbReference type="InterPro" id="IPR019109">
    <property type="entry name" value="MamF_MmsF"/>
</dbReference>
<evidence type="ECO:0000256" key="2">
    <source>
        <dbReference type="ARBA" id="ARBA00022692"/>
    </source>
</evidence>
<accession>A0A1B1N7Q6</accession>
<dbReference type="EMBL" id="CP014989">
    <property type="protein sequence ID" value="ANS77457.1"/>
    <property type="molecule type" value="Genomic_DNA"/>
</dbReference>
<feature type="transmembrane region" description="Helical" evidence="5">
    <location>
        <begin position="51"/>
        <end position="73"/>
    </location>
</feature>